<evidence type="ECO:0000313" key="4">
    <source>
        <dbReference type="RefSeq" id="XP_024942124.1"/>
    </source>
</evidence>
<dbReference type="RefSeq" id="XP_024942124.1">
    <property type="nucleotide sequence ID" value="XM_025086356.1"/>
</dbReference>
<feature type="domain" description="Mutator-like transposase" evidence="2">
    <location>
        <begin position="180"/>
        <end position="523"/>
    </location>
</feature>
<feature type="region of interest" description="Disordered" evidence="1">
    <location>
        <begin position="636"/>
        <end position="697"/>
    </location>
</feature>
<organism evidence="3 4">
    <name type="scientific">Cephus cinctus</name>
    <name type="common">Wheat stem sawfly</name>
    <dbReference type="NCBI Taxonomy" id="211228"/>
    <lineage>
        <taxon>Eukaryota</taxon>
        <taxon>Metazoa</taxon>
        <taxon>Ecdysozoa</taxon>
        <taxon>Arthropoda</taxon>
        <taxon>Hexapoda</taxon>
        <taxon>Insecta</taxon>
        <taxon>Pterygota</taxon>
        <taxon>Neoptera</taxon>
        <taxon>Endopterygota</taxon>
        <taxon>Hymenoptera</taxon>
        <taxon>Cephoidea</taxon>
        <taxon>Cephidae</taxon>
        <taxon>Cephus</taxon>
    </lineage>
</organism>
<feature type="region of interest" description="Disordered" evidence="1">
    <location>
        <begin position="1"/>
        <end position="32"/>
    </location>
</feature>
<reference evidence="4" key="1">
    <citation type="submission" date="2025-08" db="UniProtKB">
        <authorList>
            <consortium name="RefSeq"/>
        </authorList>
    </citation>
    <scope>IDENTIFICATION</scope>
</reference>
<gene>
    <name evidence="4" type="primary">LOC107269098</name>
</gene>
<dbReference type="GeneID" id="107269098"/>
<name>A0AAJ7W2I5_CEPCN</name>
<proteinExistence type="predicted"/>
<dbReference type="AlphaFoldDB" id="A0AAJ7W2I5"/>
<accession>A0AAJ7W2I5</accession>
<evidence type="ECO:0000313" key="3">
    <source>
        <dbReference type="Proteomes" id="UP000694920"/>
    </source>
</evidence>
<evidence type="ECO:0000259" key="2">
    <source>
        <dbReference type="Pfam" id="PF20700"/>
    </source>
</evidence>
<dbReference type="InterPro" id="IPR049012">
    <property type="entry name" value="Mutator_transp_dom"/>
</dbReference>
<evidence type="ECO:0000256" key="1">
    <source>
        <dbReference type="SAM" id="MobiDB-lite"/>
    </source>
</evidence>
<feature type="compositionally biased region" description="Basic and acidic residues" evidence="1">
    <location>
        <begin position="1"/>
        <end position="15"/>
    </location>
</feature>
<dbReference type="Proteomes" id="UP000694920">
    <property type="component" value="Unplaced"/>
</dbReference>
<keyword evidence="3" id="KW-1185">Reference proteome</keyword>
<dbReference type="KEGG" id="ccin:107269098"/>
<protein>
    <submittedName>
        <fullName evidence="4">Uncharacterized protein LOC107269098</fullName>
    </submittedName>
</protein>
<dbReference type="Pfam" id="PF20700">
    <property type="entry name" value="Mutator"/>
    <property type="match status" value="1"/>
</dbReference>
<sequence>MERNITNEKHRDRFGKVWPSKRPTKRKVGLSRAARTEARLRRIGGIWNISDPIGPDVPLGYTSNPLAELDSEEETMRPPSTSAAMNFTEDVFDDRGNECSPVRCPTTSVDDDVTVTDIYNEPPAEVENIVETGVPNTSEADDSEELEKNNELDIGRVKPVDLVGRQIVNFGYVFTEIHHRFDEHSKSLDCAFRDLVLTGTHRHGLRTQFQFECRMCHFKSSVWSDPPDDAGLDIHTAAAAGCITAGIGGAQLKEVLSAMAVQSPSSKTSQNYAEIVGEGFAKAAAENMTAAAEEEMKLAVTRGDVTKDGIAMIPVVADGSWMTRSYKTKYNSLAGVGAIVGYHTRKILFIGVRNKYCALCAYADAKDVEPRKHTCFKNWGSNKSSTSMESDAIAEGFCSSIEMHNLMYTELIADGDSSVYKKILNMNPYENVQVKKIECINHLLRNLCNKVKESTKGKGRIGNWRSVIEGKVKKFRSAVVKAVEYRNEEKTETQQKKYDLRRDILNIPHHIFGDHQNCASYFCGVLKSDEINQVPELKRMGLFNRFKDIVIQLSHHRDSLLRNVTSNMAESYNSVICKFIGGKRINFAKRGSYNARCSGAVVQYNTGRSLSAVATALKKIPSATVLCLENQRRHAKETKRRWATKRQSADKPKGSGSGRKRHCAADKDYGPQSSQPDLPEDEFQQDKKGHSSRLWKL</sequence>